<dbReference type="EMBL" id="JACIET010000001">
    <property type="protein sequence ID" value="MBB4011578.1"/>
    <property type="molecule type" value="Genomic_DNA"/>
</dbReference>
<dbReference type="Gene3D" id="1.20.120.530">
    <property type="entry name" value="GntR ligand-binding domain-like"/>
    <property type="match status" value="1"/>
</dbReference>
<keyword evidence="1" id="KW-0805">Transcription regulation</keyword>
<keyword evidence="2 6" id="KW-0238">DNA-binding</keyword>
<sequence length="250" mass="28721">MTARHTSQPKLPSKGGRRSVASARAAEQPATRAQAVYAAIKDDIAEFRLLPGDRFTETELAERLGVSRTPVREALYQLQREGFLSVQFRNGWSVNPYDFDRFENLYDLRQLIELESVRRLCDRKESLSALTRLEAYWLLDESERDNDGRSVALQDEAFHMALVEAAGNPEMARVHADVTERIRIVRRLDFTQRERIETTYAEHAAILRAIRRRSSERATSLLAAHIEASRAEVRKITLHKLYEARRTGRG</sequence>
<evidence type="ECO:0000256" key="4">
    <source>
        <dbReference type="SAM" id="MobiDB-lite"/>
    </source>
</evidence>
<evidence type="ECO:0000256" key="1">
    <source>
        <dbReference type="ARBA" id="ARBA00023015"/>
    </source>
</evidence>
<dbReference type="PRINTS" id="PR00033">
    <property type="entry name" value="HTHASNC"/>
</dbReference>
<dbReference type="SUPFAM" id="SSF48008">
    <property type="entry name" value="GntR ligand-binding domain-like"/>
    <property type="match status" value="1"/>
</dbReference>
<feature type="region of interest" description="Disordered" evidence="4">
    <location>
        <begin position="1"/>
        <end position="29"/>
    </location>
</feature>
<accession>A0A840BIY9</accession>
<proteinExistence type="predicted"/>
<name>A0A840BIY9_9RHOO</name>
<dbReference type="Proteomes" id="UP000561045">
    <property type="component" value="Unassembled WGS sequence"/>
</dbReference>
<gene>
    <name evidence="6" type="ORF">GGR36_000886</name>
</gene>
<dbReference type="SMART" id="SM00895">
    <property type="entry name" value="FCD"/>
    <property type="match status" value="1"/>
</dbReference>
<comment type="caution">
    <text evidence="6">The sequence shown here is derived from an EMBL/GenBank/DDBJ whole genome shotgun (WGS) entry which is preliminary data.</text>
</comment>
<dbReference type="SMART" id="SM00345">
    <property type="entry name" value="HTH_GNTR"/>
    <property type="match status" value="1"/>
</dbReference>
<feature type="compositionally biased region" description="Polar residues" evidence="4">
    <location>
        <begin position="1"/>
        <end position="10"/>
    </location>
</feature>
<dbReference type="InterPro" id="IPR036388">
    <property type="entry name" value="WH-like_DNA-bd_sf"/>
</dbReference>
<dbReference type="RefSeq" id="WP_183632283.1">
    <property type="nucleotide sequence ID" value="NZ_BAABLE010000011.1"/>
</dbReference>
<dbReference type="Pfam" id="PF00392">
    <property type="entry name" value="GntR"/>
    <property type="match status" value="1"/>
</dbReference>
<dbReference type="InterPro" id="IPR000524">
    <property type="entry name" value="Tscrpt_reg_HTH_GntR"/>
</dbReference>
<organism evidence="6 7">
    <name type="scientific">Niveibacterium umoris</name>
    <dbReference type="NCBI Taxonomy" id="1193620"/>
    <lineage>
        <taxon>Bacteria</taxon>
        <taxon>Pseudomonadati</taxon>
        <taxon>Pseudomonadota</taxon>
        <taxon>Betaproteobacteria</taxon>
        <taxon>Rhodocyclales</taxon>
        <taxon>Rhodocyclaceae</taxon>
        <taxon>Niveibacterium</taxon>
    </lineage>
</organism>
<dbReference type="PANTHER" id="PTHR43537">
    <property type="entry name" value="TRANSCRIPTIONAL REGULATOR, GNTR FAMILY"/>
    <property type="match status" value="1"/>
</dbReference>
<evidence type="ECO:0000259" key="5">
    <source>
        <dbReference type="PROSITE" id="PS50949"/>
    </source>
</evidence>
<dbReference type="PROSITE" id="PS50949">
    <property type="entry name" value="HTH_GNTR"/>
    <property type="match status" value="1"/>
</dbReference>
<dbReference type="PRINTS" id="PR00035">
    <property type="entry name" value="HTHGNTR"/>
</dbReference>
<feature type="domain" description="HTH gntR-type" evidence="5">
    <location>
        <begin position="30"/>
        <end position="97"/>
    </location>
</feature>
<dbReference type="InterPro" id="IPR008920">
    <property type="entry name" value="TF_FadR/GntR_C"/>
</dbReference>
<dbReference type="InterPro" id="IPR011711">
    <property type="entry name" value="GntR_C"/>
</dbReference>
<dbReference type="Pfam" id="PF07729">
    <property type="entry name" value="FCD"/>
    <property type="match status" value="1"/>
</dbReference>
<dbReference type="Gene3D" id="1.10.10.10">
    <property type="entry name" value="Winged helix-like DNA-binding domain superfamily/Winged helix DNA-binding domain"/>
    <property type="match status" value="1"/>
</dbReference>
<dbReference type="InterPro" id="IPR000485">
    <property type="entry name" value="AsnC-type_HTH_dom"/>
</dbReference>
<dbReference type="PANTHER" id="PTHR43537:SF45">
    <property type="entry name" value="GNTR FAMILY REGULATORY PROTEIN"/>
    <property type="match status" value="1"/>
</dbReference>
<dbReference type="AlphaFoldDB" id="A0A840BIY9"/>
<evidence type="ECO:0000256" key="2">
    <source>
        <dbReference type="ARBA" id="ARBA00023125"/>
    </source>
</evidence>
<keyword evidence="3" id="KW-0804">Transcription</keyword>
<evidence type="ECO:0000313" key="6">
    <source>
        <dbReference type="EMBL" id="MBB4011578.1"/>
    </source>
</evidence>
<protein>
    <submittedName>
        <fullName evidence="6">DNA-binding GntR family transcriptional regulator</fullName>
    </submittedName>
</protein>
<dbReference type="SUPFAM" id="SSF46785">
    <property type="entry name" value="Winged helix' DNA-binding domain"/>
    <property type="match status" value="1"/>
</dbReference>
<dbReference type="GO" id="GO:0043565">
    <property type="term" value="F:sequence-specific DNA binding"/>
    <property type="evidence" value="ECO:0007669"/>
    <property type="project" value="InterPro"/>
</dbReference>
<keyword evidence="7" id="KW-1185">Reference proteome</keyword>
<evidence type="ECO:0000313" key="7">
    <source>
        <dbReference type="Proteomes" id="UP000561045"/>
    </source>
</evidence>
<dbReference type="InterPro" id="IPR036390">
    <property type="entry name" value="WH_DNA-bd_sf"/>
</dbReference>
<dbReference type="CDD" id="cd07377">
    <property type="entry name" value="WHTH_GntR"/>
    <property type="match status" value="1"/>
</dbReference>
<evidence type="ECO:0000256" key="3">
    <source>
        <dbReference type="ARBA" id="ARBA00023163"/>
    </source>
</evidence>
<dbReference type="GO" id="GO:0003700">
    <property type="term" value="F:DNA-binding transcription factor activity"/>
    <property type="evidence" value="ECO:0007669"/>
    <property type="project" value="InterPro"/>
</dbReference>
<reference evidence="6 7" key="1">
    <citation type="submission" date="2020-08" db="EMBL/GenBank/DDBJ databases">
        <title>Genomic Encyclopedia of Type Strains, Phase IV (KMG-IV): sequencing the most valuable type-strain genomes for metagenomic binning, comparative biology and taxonomic classification.</title>
        <authorList>
            <person name="Goeker M."/>
        </authorList>
    </citation>
    <scope>NUCLEOTIDE SEQUENCE [LARGE SCALE GENOMIC DNA]</scope>
    <source>
        <strain evidence="6 7">DSM 106739</strain>
    </source>
</reference>